<dbReference type="SUPFAM" id="SSF52047">
    <property type="entry name" value="RNI-like"/>
    <property type="match status" value="1"/>
</dbReference>
<comment type="caution">
    <text evidence="2">The sequence shown here is derived from an EMBL/GenBank/DDBJ whole genome shotgun (WGS) entry which is preliminary data.</text>
</comment>
<sequence length="445" mass="50836">MFRLRRSTSDIRVETSEDSHLQSPEPHRLPQEIFDLIVDFIASHKRESNEWRDTLVSCTSAFRSLRSRAVVMLFKEVELRTNPFNIQRRAARLLKVLKGDLRLVENMHSFTVSLSFDRHHPAVRAGQILHPRYRRLALSAVDTIRLKRGSFLEILELILTHSQLRTLGVEGNYNWEGQLLSRKEKETLIAIRSMPSIKTLGLCGINHLDPRMFFGNRPSENTLDKIVLDGMLNYGPIPNNLVPPPPPSNITSVQLSDRSCRLLDFMMQRLHEPSPLSIRTYPTYFPALKKLKISYVGSLGDLTAMWYFITTATSLESLELEHIGNYGTRQSVVESVWCLSDLGALRHLKFSTGTRDGPKSRRNIQVIMEILRSSREPSAIQSLAIDFDIPANGEIDLTQNSVKQYWEQVERILTGPQFPALRSVKINIKVARPSDDDDISMLCLH</sequence>
<dbReference type="EMBL" id="CACVBS010000073">
    <property type="protein sequence ID" value="CAA7268994.1"/>
    <property type="molecule type" value="Genomic_DNA"/>
</dbReference>
<keyword evidence="3" id="KW-1185">Reference proteome</keyword>
<reference evidence="2 3" key="1">
    <citation type="submission" date="2020-01" db="EMBL/GenBank/DDBJ databases">
        <authorList>
            <person name="Gupta K D."/>
        </authorList>
    </citation>
    <scope>NUCLEOTIDE SEQUENCE [LARGE SCALE GENOMIC DNA]</scope>
</reference>
<name>A0A8S0VZP9_CYCAE</name>
<feature type="region of interest" description="Disordered" evidence="1">
    <location>
        <begin position="1"/>
        <end position="26"/>
    </location>
</feature>
<evidence type="ECO:0000313" key="3">
    <source>
        <dbReference type="Proteomes" id="UP000467700"/>
    </source>
</evidence>
<dbReference type="AlphaFoldDB" id="A0A8S0VZP9"/>
<protein>
    <submittedName>
        <fullName evidence="2">Uncharacterized protein</fullName>
    </submittedName>
</protein>
<accession>A0A8S0VZP9</accession>
<evidence type="ECO:0000256" key="1">
    <source>
        <dbReference type="SAM" id="MobiDB-lite"/>
    </source>
</evidence>
<organism evidence="2 3">
    <name type="scientific">Cyclocybe aegerita</name>
    <name type="common">Black poplar mushroom</name>
    <name type="synonym">Agrocybe aegerita</name>
    <dbReference type="NCBI Taxonomy" id="1973307"/>
    <lineage>
        <taxon>Eukaryota</taxon>
        <taxon>Fungi</taxon>
        <taxon>Dikarya</taxon>
        <taxon>Basidiomycota</taxon>
        <taxon>Agaricomycotina</taxon>
        <taxon>Agaricomycetes</taxon>
        <taxon>Agaricomycetidae</taxon>
        <taxon>Agaricales</taxon>
        <taxon>Agaricineae</taxon>
        <taxon>Bolbitiaceae</taxon>
        <taxon>Cyclocybe</taxon>
    </lineage>
</organism>
<evidence type="ECO:0000313" key="2">
    <source>
        <dbReference type="EMBL" id="CAA7268994.1"/>
    </source>
</evidence>
<dbReference type="OrthoDB" id="2788229at2759"/>
<dbReference type="Proteomes" id="UP000467700">
    <property type="component" value="Unassembled WGS sequence"/>
</dbReference>
<gene>
    <name evidence="2" type="ORF">AAE3_LOCUS11258</name>
</gene>
<feature type="compositionally biased region" description="Basic and acidic residues" evidence="1">
    <location>
        <begin position="7"/>
        <end position="26"/>
    </location>
</feature>
<proteinExistence type="predicted"/>